<reference evidence="2 3" key="1">
    <citation type="submission" date="2013-03" db="EMBL/GenBank/DDBJ databases">
        <title>Salinisphaera hydrothermalis C41B8 Genome Sequencing.</title>
        <authorList>
            <person name="Li C."/>
            <person name="Lai Q."/>
            <person name="Shao Z."/>
        </authorList>
    </citation>
    <scope>NUCLEOTIDE SEQUENCE [LARGE SCALE GENOMIC DNA]</scope>
    <source>
        <strain evidence="2 3">C41B8</strain>
    </source>
</reference>
<dbReference type="InterPro" id="IPR058788">
    <property type="entry name" value="ApnL_N"/>
</dbReference>
<dbReference type="STRING" id="1304275.C41B8_12434"/>
<dbReference type="Pfam" id="PF25837">
    <property type="entry name" value="Apionate_lact_N"/>
    <property type="match status" value="1"/>
</dbReference>
<evidence type="ECO:0000259" key="1">
    <source>
        <dbReference type="Pfam" id="PF25837"/>
    </source>
</evidence>
<name>A0A084IJJ6_SALHC</name>
<protein>
    <recommendedName>
        <fullName evidence="1">D-apionate lactonase N-terminal domain-containing protein</fullName>
    </recommendedName>
</protein>
<evidence type="ECO:0000313" key="3">
    <source>
        <dbReference type="Proteomes" id="UP000028302"/>
    </source>
</evidence>
<dbReference type="eggNOG" id="ENOG502Z7Y3">
    <property type="taxonomic scope" value="Bacteria"/>
</dbReference>
<evidence type="ECO:0000313" key="2">
    <source>
        <dbReference type="EMBL" id="KEZ76880.1"/>
    </source>
</evidence>
<sequence length="265" mass="28976">MPARTAARIVSFTSDQPEPSMSVSEAVRIRRVGTPTPETVRERHVLGPVCFTWQSGAIRHLSVDGVEVLRGIGAVIRDANWGTHALHTEADEAHSSDGAIAFTYCARVATDGDGSGESPLALELQAHIDATELDVRLTLTAREHFVTCRSGLSVLLPLAGVVESAVAVEHSDGLVEKGHFPRHISPSQPFFDIRGLSFAPTPERTVDLHFEGDVFEMEDQRNWSDASFKIYNRPLALPSPYRIEAGETVTQSVRLRWRDTTGAAQ</sequence>
<feature type="domain" description="D-apionate lactonase N-terminal" evidence="1">
    <location>
        <begin position="30"/>
        <end position="259"/>
    </location>
</feature>
<dbReference type="PATRIC" id="fig|1304275.5.peg.2536"/>
<dbReference type="Proteomes" id="UP000028302">
    <property type="component" value="Unassembled WGS sequence"/>
</dbReference>
<keyword evidence="3" id="KW-1185">Reference proteome</keyword>
<gene>
    <name evidence="2" type="ORF">C41B8_12434</name>
</gene>
<dbReference type="AlphaFoldDB" id="A0A084IJJ6"/>
<organism evidence="2 3">
    <name type="scientific">Salinisphaera hydrothermalis (strain C41B8)</name>
    <dbReference type="NCBI Taxonomy" id="1304275"/>
    <lineage>
        <taxon>Bacteria</taxon>
        <taxon>Pseudomonadati</taxon>
        <taxon>Pseudomonadota</taxon>
        <taxon>Gammaproteobacteria</taxon>
        <taxon>Salinisphaerales</taxon>
        <taxon>Salinisphaeraceae</taxon>
        <taxon>Salinisphaera</taxon>
    </lineage>
</organism>
<accession>A0A084IJJ6</accession>
<comment type="caution">
    <text evidence="2">The sequence shown here is derived from an EMBL/GenBank/DDBJ whole genome shotgun (WGS) entry which is preliminary data.</text>
</comment>
<proteinExistence type="predicted"/>
<dbReference type="EMBL" id="APNK01000020">
    <property type="protein sequence ID" value="KEZ76880.1"/>
    <property type="molecule type" value="Genomic_DNA"/>
</dbReference>